<dbReference type="Pfam" id="PF13439">
    <property type="entry name" value="Glyco_transf_4"/>
    <property type="match status" value="1"/>
</dbReference>
<dbReference type="InterPro" id="IPR028098">
    <property type="entry name" value="Glyco_trans_4-like_N"/>
</dbReference>
<dbReference type="Pfam" id="PF00534">
    <property type="entry name" value="Glycos_transf_1"/>
    <property type="match status" value="1"/>
</dbReference>
<feature type="domain" description="Glycosyl transferase family 1" evidence="4">
    <location>
        <begin position="177"/>
        <end position="297"/>
    </location>
</feature>
<name>A0A4Q7LZ01_9MICO</name>
<dbReference type="Proteomes" id="UP000293852">
    <property type="component" value="Unassembled WGS sequence"/>
</dbReference>
<comment type="caution">
    <text evidence="6">The sequence shown here is derived from an EMBL/GenBank/DDBJ whole genome shotgun (WGS) entry which is preliminary data.</text>
</comment>
<evidence type="ECO:0000256" key="1">
    <source>
        <dbReference type="ARBA" id="ARBA00021292"/>
    </source>
</evidence>
<dbReference type="SUPFAM" id="SSF53756">
    <property type="entry name" value="UDP-Glycosyltransferase/glycogen phosphorylase"/>
    <property type="match status" value="1"/>
</dbReference>
<keyword evidence="3 6" id="KW-0808">Transferase</keyword>
<dbReference type="EMBL" id="SGWX01000001">
    <property type="protein sequence ID" value="RZS59961.1"/>
    <property type="molecule type" value="Genomic_DNA"/>
</dbReference>
<dbReference type="PANTHER" id="PTHR45947:SF3">
    <property type="entry name" value="SULFOQUINOVOSYL TRANSFERASE SQD2"/>
    <property type="match status" value="1"/>
</dbReference>
<dbReference type="Gene3D" id="3.40.50.2000">
    <property type="entry name" value="Glycogen Phosphorylase B"/>
    <property type="match status" value="2"/>
</dbReference>
<organism evidence="6 7">
    <name type="scientific">Xylanimonas ulmi</name>
    <dbReference type="NCBI Taxonomy" id="228973"/>
    <lineage>
        <taxon>Bacteria</taxon>
        <taxon>Bacillati</taxon>
        <taxon>Actinomycetota</taxon>
        <taxon>Actinomycetes</taxon>
        <taxon>Micrococcales</taxon>
        <taxon>Promicromonosporaceae</taxon>
        <taxon>Xylanimonas</taxon>
    </lineage>
</organism>
<proteinExistence type="predicted"/>
<keyword evidence="2" id="KW-0328">Glycosyltransferase</keyword>
<dbReference type="PANTHER" id="PTHR45947">
    <property type="entry name" value="SULFOQUINOVOSYL TRANSFERASE SQD2"/>
    <property type="match status" value="1"/>
</dbReference>
<dbReference type="InterPro" id="IPR001296">
    <property type="entry name" value="Glyco_trans_1"/>
</dbReference>
<keyword evidence="7" id="KW-1185">Reference proteome</keyword>
<sequence>MRDTRAAAPRRVLHLLGTNQFSGAENVIVTMMEQFRGSEVEMVYCSPDGPIREVLTSRGLAFLPLAGLTPHQVRSVLRAHRFDVVHAHDFKASMVAVLAGFAGEIIAHIHSNPRFVKSWNPLSLAFASVARRFHRVVFVSAEATRGTVFAGLVRDRARVVANVVDSERVRRLAAERDVERRDVVFLGRLTEVKRPQTVIRAVAGARRAVPELTARLVGDGDLRAACEREIRALGLDGGVRLEGFQSNPYPFVRAARIALMPSTYEGLGLAAIEALALGVPVLNSGAGGLGDMFAAHPEFICRTVEEYAARLVELQDPDRYCELQAACAEIVAPYCDLARYTAQIRELYA</sequence>
<accession>A0A4Q7LZ01</accession>
<dbReference type="GO" id="GO:1901137">
    <property type="term" value="P:carbohydrate derivative biosynthetic process"/>
    <property type="evidence" value="ECO:0007669"/>
    <property type="project" value="UniProtKB-ARBA"/>
</dbReference>
<reference evidence="6 7" key="1">
    <citation type="submission" date="2019-02" db="EMBL/GenBank/DDBJ databases">
        <title>Sequencing the genomes of 1000 actinobacteria strains.</title>
        <authorList>
            <person name="Klenk H.-P."/>
        </authorList>
    </citation>
    <scope>NUCLEOTIDE SEQUENCE [LARGE SCALE GENOMIC DNA]</scope>
    <source>
        <strain evidence="6 7">DSM 16932</strain>
    </source>
</reference>
<evidence type="ECO:0000259" key="5">
    <source>
        <dbReference type="Pfam" id="PF13439"/>
    </source>
</evidence>
<evidence type="ECO:0000313" key="6">
    <source>
        <dbReference type="EMBL" id="RZS59961.1"/>
    </source>
</evidence>
<dbReference type="CDD" id="cd03811">
    <property type="entry name" value="GT4_GT28_WabH-like"/>
    <property type="match status" value="1"/>
</dbReference>
<dbReference type="RefSeq" id="WP_130411521.1">
    <property type="nucleotide sequence ID" value="NZ_SGWX01000001.1"/>
</dbReference>
<dbReference type="InterPro" id="IPR050194">
    <property type="entry name" value="Glycosyltransferase_grp1"/>
</dbReference>
<evidence type="ECO:0000259" key="4">
    <source>
        <dbReference type="Pfam" id="PF00534"/>
    </source>
</evidence>
<evidence type="ECO:0000256" key="3">
    <source>
        <dbReference type="ARBA" id="ARBA00022679"/>
    </source>
</evidence>
<evidence type="ECO:0000313" key="7">
    <source>
        <dbReference type="Proteomes" id="UP000293852"/>
    </source>
</evidence>
<gene>
    <name evidence="6" type="ORF">EV386_0201</name>
</gene>
<evidence type="ECO:0000256" key="2">
    <source>
        <dbReference type="ARBA" id="ARBA00022676"/>
    </source>
</evidence>
<feature type="domain" description="Glycosyltransferase subfamily 4-like N-terminal" evidence="5">
    <location>
        <begin position="22"/>
        <end position="168"/>
    </location>
</feature>
<dbReference type="GO" id="GO:0016757">
    <property type="term" value="F:glycosyltransferase activity"/>
    <property type="evidence" value="ECO:0007669"/>
    <property type="project" value="UniProtKB-KW"/>
</dbReference>
<dbReference type="AlphaFoldDB" id="A0A4Q7LZ01"/>
<dbReference type="OrthoDB" id="9810929at2"/>
<protein>
    <recommendedName>
        <fullName evidence="1">D-inositol 3-phosphate glycosyltransferase</fullName>
    </recommendedName>
</protein>